<dbReference type="Proteomes" id="UP000193944">
    <property type="component" value="Unassembled WGS sequence"/>
</dbReference>
<name>A0A1Y1WSN5_9FUNG</name>
<keyword evidence="3" id="KW-1185">Reference proteome</keyword>
<evidence type="ECO:0000256" key="1">
    <source>
        <dbReference type="SAM" id="MobiDB-lite"/>
    </source>
</evidence>
<evidence type="ECO:0000313" key="2">
    <source>
        <dbReference type="EMBL" id="ORX76537.1"/>
    </source>
</evidence>
<feature type="region of interest" description="Disordered" evidence="1">
    <location>
        <begin position="377"/>
        <end position="405"/>
    </location>
</feature>
<feature type="compositionally biased region" description="Low complexity" evidence="1">
    <location>
        <begin position="378"/>
        <end position="389"/>
    </location>
</feature>
<evidence type="ECO:0000313" key="3">
    <source>
        <dbReference type="Proteomes" id="UP000193944"/>
    </source>
</evidence>
<gene>
    <name evidence="2" type="ORF">BCR32DRAFT_75899</name>
</gene>
<dbReference type="EMBL" id="MCFG01000293">
    <property type="protein sequence ID" value="ORX76537.1"/>
    <property type="molecule type" value="Genomic_DNA"/>
</dbReference>
<sequence length="760" mass="87694">MNFENHEAEFKRPTLLIFECIIRNDQEEKVVINALKAATSKMITLENPRKGVPIFAFSKVKDLTKTIRNDNDDDNDEETKNQPRILHFLECYNELDSWLDQLTQEEASIVSDMFIKYINDYIKGTIINPYLSSDTFRVSLIDTLRTMCVIPKYGEVFNIESICNQYVEKLGDKMRPSQSMVEIELLVEPLPTDNNSENLLKVCKELIPASAPLSPWVACIIPNWKFNKFISVKNKININTDENNDNNNDSDKKRIPLQPNELKQFESNYSVNAFVILIITSSPDINLKDIFKKNIVENIIKNTKNHDLNYIAPNLTNEENQNAIDYLKSIGIRIHETREVVAGYLLHPAFAKKWEGNKEQKGTDKSIFLKYTYQKPKSTTTTTTSSSSSQVISSEEKNTENSNSNVNQITKDGILICDHPYFNKRINELTNNIESYIFDKSFMIKNKKGLKKAKVDTIPVLSIVNYFCGFGMNDNEISSQTIFSQLERFRNIKNELEFFNSTTTETIEKNPYISHRINKFTELIGRIGYDITSNQKKFNVKFEGITELIMEIEKDFNHIIQPAREAILNLSFGKINYLGLQELYRIGKNVITTKVGALNGIPVMYRITDAYYEHQRSLFGGKKYNFYLILETVVQVGEEYVCVYFENVLSNWNNEKEIHLLEYQVINNNNNEEEDLSSIPKCIFKYHEILKSLGGFPAYRKYNSNTFIPHQRKSIGGASSMKSLSSDGLMVVDTELGMNMNYHLISNVDKCWRSYFINDA</sequence>
<comment type="caution">
    <text evidence="2">The sequence shown here is derived from an EMBL/GenBank/DDBJ whole genome shotgun (WGS) entry which is preliminary data.</text>
</comment>
<proteinExistence type="predicted"/>
<accession>A0A1Y1WSN5</accession>
<reference evidence="2 3" key="1">
    <citation type="submission" date="2016-08" db="EMBL/GenBank/DDBJ databases">
        <title>A Parts List for Fungal Cellulosomes Revealed by Comparative Genomics.</title>
        <authorList>
            <consortium name="DOE Joint Genome Institute"/>
            <person name="Haitjema C.H."/>
            <person name="Gilmore S.P."/>
            <person name="Henske J.K."/>
            <person name="Solomon K.V."/>
            <person name="De Groot R."/>
            <person name="Kuo A."/>
            <person name="Mondo S.J."/>
            <person name="Salamov A.A."/>
            <person name="Labutti K."/>
            <person name="Zhao Z."/>
            <person name="Chiniquy J."/>
            <person name="Barry K."/>
            <person name="Brewer H.M."/>
            <person name="Purvine S.O."/>
            <person name="Wright A.T."/>
            <person name="Boxma B."/>
            <person name="Van Alen T."/>
            <person name="Hackstein J.H."/>
            <person name="Baker S.E."/>
            <person name="Grigoriev I.V."/>
            <person name="O'Malley M.A."/>
        </authorList>
    </citation>
    <scope>NUCLEOTIDE SEQUENCE [LARGE SCALE GENOMIC DNA]</scope>
    <source>
        <strain evidence="2 3">S4</strain>
    </source>
</reference>
<protein>
    <submittedName>
        <fullName evidence="2">Uncharacterized protein</fullName>
    </submittedName>
</protein>
<organism evidence="2 3">
    <name type="scientific">Anaeromyces robustus</name>
    <dbReference type="NCBI Taxonomy" id="1754192"/>
    <lineage>
        <taxon>Eukaryota</taxon>
        <taxon>Fungi</taxon>
        <taxon>Fungi incertae sedis</taxon>
        <taxon>Chytridiomycota</taxon>
        <taxon>Chytridiomycota incertae sedis</taxon>
        <taxon>Neocallimastigomycetes</taxon>
        <taxon>Neocallimastigales</taxon>
        <taxon>Neocallimastigaceae</taxon>
        <taxon>Anaeromyces</taxon>
    </lineage>
</organism>
<reference evidence="2 3" key="2">
    <citation type="submission" date="2016-08" db="EMBL/GenBank/DDBJ databases">
        <title>Pervasive Adenine N6-methylation of Active Genes in Fungi.</title>
        <authorList>
            <consortium name="DOE Joint Genome Institute"/>
            <person name="Mondo S.J."/>
            <person name="Dannebaum R.O."/>
            <person name="Kuo R.C."/>
            <person name="Labutti K."/>
            <person name="Haridas S."/>
            <person name="Kuo A."/>
            <person name="Salamov A."/>
            <person name="Ahrendt S.R."/>
            <person name="Lipzen A."/>
            <person name="Sullivan W."/>
            <person name="Andreopoulos W.B."/>
            <person name="Clum A."/>
            <person name="Lindquist E."/>
            <person name="Daum C."/>
            <person name="Ramamoorthy G.K."/>
            <person name="Gryganskyi A."/>
            <person name="Culley D."/>
            <person name="Magnuson J.K."/>
            <person name="James T.Y."/>
            <person name="O'Malley M.A."/>
            <person name="Stajich J.E."/>
            <person name="Spatafora J.W."/>
            <person name="Visel A."/>
            <person name="Grigoriev I.V."/>
        </authorList>
    </citation>
    <scope>NUCLEOTIDE SEQUENCE [LARGE SCALE GENOMIC DNA]</scope>
    <source>
        <strain evidence="2 3">S4</strain>
    </source>
</reference>
<dbReference type="STRING" id="1754192.A0A1Y1WSN5"/>
<dbReference type="OrthoDB" id="10510304at2759"/>
<dbReference type="AlphaFoldDB" id="A0A1Y1WSN5"/>